<dbReference type="InterPro" id="IPR002889">
    <property type="entry name" value="WSC_carb-bd"/>
</dbReference>
<keyword evidence="6" id="KW-1185">Reference proteome</keyword>
<evidence type="ECO:0000256" key="1">
    <source>
        <dbReference type="ARBA" id="ARBA00022729"/>
    </source>
</evidence>
<dbReference type="Pfam" id="PF09118">
    <property type="entry name" value="GO-like_E_set"/>
    <property type="match status" value="1"/>
</dbReference>
<dbReference type="SUPFAM" id="SSF50965">
    <property type="entry name" value="Galactose oxidase, central domain"/>
    <property type="match status" value="1"/>
</dbReference>
<dbReference type="InterPro" id="IPR009880">
    <property type="entry name" value="Glyoxal_oxidase_N"/>
</dbReference>
<dbReference type="EMBL" id="QJNU01000363">
    <property type="protein sequence ID" value="RYP01344.1"/>
    <property type="molecule type" value="Genomic_DNA"/>
</dbReference>
<dbReference type="AlphaFoldDB" id="A0A4Q4T8S6"/>
<dbReference type="InterPro" id="IPR014756">
    <property type="entry name" value="Ig_E-set"/>
</dbReference>
<dbReference type="SMART" id="SM00321">
    <property type="entry name" value="WSC"/>
    <property type="match status" value="3"/>
</dbReference>
<dbReference type="InterPro" id="IPR011043">
    <property type="entry name" value="Gal_Oxase/kelch_b-propeller"/>
</dbReference>
<feature type="domain" description="WSC" evidence="4">
    <location>
        <begin position="171"/>
        <end position="266"/>
    </location>
</feature>
<protein>
    <recommendedName>
        <fullName evidence="4">WSC domain-containing protein</fullName>
    </recommendedName>
</protein>
<gene>
    <name evidence="5" type="ORF">DL764_006238</name>
</gene>
<dbReference type="PROSITE" id="PS51212">
    <property type="entry name" value="WSC"/>
    <property type="match status" value="3"/>
</dbReference>
<evidence type="ECO:0000256" key="3">
    <source>
        <dbReference type="SAM" id="SignalP"/>
    </source>
</evidence>
<comment type="caution">
    <text evidence="5">The sequence shown here is derived from an EMBL/GenBank/DDBJ whole genome shotgun (WGS) entry which is preliminary data.</text>
</comment>
<feature type="domain" description="WSC" evidence="4">
    <location>
        <begin position="53"/>
        <end position="146"/>
    </location>
</feature>
<dbReference type="Gene3D" id="2.130.10.80">
    <property type="entry name" value="Galactose oxidase/kelch, beta-propeller"/>
    <property type="match status" value="1"/>
</dbReference>
<dbReference type="STRING" id="155417.A0A4Q4T8S6"/>
<evidence type="ECO:0000313" key="5">
    <source>
        <dbReference type="EMBL" id="RYP01344.1"/>
    </source>
</evidence>
<dbReference type="PANTHER" id="PTHR32208:SF105">
    <property type="entry name" value="COPPER RADICAL OXIDASE"/>
    <property type="match status" value="1"/>
</dbReference>
<dbReference type="Pfam" id="PF07250">
    <property type="entry name" value="Glyoxal_oxid_N"/>
    <property type="match status" value="1"/>
</dbReference>
<evidence type="ECO:0000259" key="4">
    <source>
        <dbReference type="PROSITE" id="PS51212"/>
    </source>
</evidence>
<name>A0A4Q4T8S6_9PEZI</name>
<dbReference type="CDD" id="cd02851">
    <property type="entry name" value="E_set_GO_C"/>
    <property type="match status" value="1"/>
</dbReference>
<feature type="signal peptide" evidence="3">
    <location>
        <begin position="1"/>
        <end position="24"/>
    </location>
</feature>
<feature type="chain" id="PRO_5020541704" description="WSC domain-containing protein" evidence="3">
    <location>
        <begin position="25"/>
        <end position="900"/>
    </location>
</feature>
<accession>A0A4Q4T8S6</accession>
<proteinExistence type="predicted"/>
<dbReference type="Gene3D" id="2.60.40.10">
    <property type="entry name" value="Immunoglobulins"/>
    <property type="match status" value="1"/>
</dbReference>
<dbReference type="OrthoDB" id="2019572at2759"/>
<feature type="region of interest" description="Disordered" evidence="2">
    <location>
        <begin position="146"/>
        <end position="175"/>
    </location>
</feature>
<evidence type="ECO:0000313" key="6">
    <source>
        <dbReference type="Proteomes" id="UP000293360"/>
    </source>
</evidence>
<dbReference type="InterPro" id="IPR013783">
    <property type="entry name" value="Ig-like_fold"/>
</dbReference>
<evidence type="ECO:0000256" key="2">
    <source>
        <dbReference type="SAM" id="MobiDB-lite"/>
    </source>
</evidence>
<dbReference type="InterPro" id="IPR037293">
    <property type="entry name" value="Gal_Oxidase_central_sf"/>
</dbReference>
<feature type="domain" description="WSC" evidence="4">
    <location>
        <begin position="284"/>
        <end position="381"/>
    </location>
</feature>
<reference evidence="5 6" key="1">
    <citation type="submission" date="2018-06" db="EMBL/GenBank/DDBJ databases">
        <title>Complete Genomes of Monosporascus.</title>
        <authorList>
            <person name="Robinson A.J."/>
            <person name="Natvig D.O."/>
        </authorList>
    </citation>
    <scope>NUCLEOTIDE SEQUENCE [LARGE SCALE GENOMIC DNA]</scope>
    <source>
        <strain evidence="5 6">CBS 110550</strain>
    </source>
</reference>
<dbReference type="PANTHER" id="PTHR32208">
    <property type="entry name" value="SECRETED PROTEIN-RELATED"/>
    <property type="match status" value="1"/>
</dbReference>
<organism evidence="5 6">
    <name type="scientific">Monosporascus ibericus</name>
    <dbReference type="NCBI Taxonomy" id="155417"/>
    <lineage>
        <taxon>Eukaryota</taxon>
        <taxon>Fungi</taxon>
        <taxon>Dikarya</taxon>
        <taxon>Ascomycota</taxon>
        <taxon>Pezizomycotina</taxon>
        <taxon>Sordariomycetes</taxon>
        <taxon>Xylariomycetidae</taxon>
        <taxon>Xylariales</taxon>
        <taxon>Xylariales incertae sedis</taxon>
        <taxon>Monosporascus</taxon>
    </lineage>
</organism>
<keyword evidence="1 3" id="KW-0732">Signal</keyword>
<dbReference type="Pfam" id="PF01822">
    <property type="entry name" value="WSC"/>
    <property type="match status" value="3"/>
</dbReference>
<dbReference type="Proteomes" id="UP000293360">
    <property type="component" value="Unassembled WGS sequence"/>
</dbReference>
<dbReference type="InterPro" id="IPR015202">
    <property type="entry name" value="GO-like_E_set"/>
</dbReference>
<dbReference type="SUPFAM" id="SSF81296">
    <property type="entry name" value="E set domains"/>
    <property type="match status" value="1"/>
</dbReference>
<sequence length="900" mass="96807">MKAIRTVSVSSFLTLFYSASLSAAQNEGPSSSTTSSSAPPAPTAPFQPDVVGDYNWYGCKTEATGVRALKLFAFADDSMTLESCRDFCDSRGTIFFGAEYGRECFCGNEFEKGSVDAPDSDCSMLCAGDEWNFCGNGNRLSVYLKDGATAPEPSGTSEPDPDQPPAEFPEGWTDQGCWQDGPNGRIMDTYRAPDDPNLTQESCAQECFERGYIVSGTEYYHECFCSNAIYNGGTREPDESKCTTPCAGNPEQMCGGPGYLKIFSDGTPTTFEPPAPQEGGLNGTWTYQGCFEDNINNQRTLPWVLYLPETNSAEVCLGRCAEFGYPVAGMEYGEECFCGDPANVFAAGSTQRPESECNIVCSGNSSAICGGGSRLSLYHWTGETPLYLFDYPQGDGAGEYSNLVGGVVIPLMTMQSITGKVTFLEKFGTGYWNSTGAYELDLSQVGNFDAAWREMHVRTDIFCSAGVILPDKGGRQLTVGGWSGDSTYGVRLYWPDGSPSVPGVNDWEEDNGRLRLQEGRWYPTAMVMANGSVLVIGGQVGANDRPVPTLEILPPTGTTPLFMDWLQRTDPNNLYPFVCVLPSGGIFVQYFDEARILDEDTFATIKTLPKVPGSITGGSAGRTYPLEGTAVLLPQHAPYNEPLGVLICGGATLGGAALDNCVSIQPDAPNAEWTLERMPSKRVLTCMSPLPDGTYLILNGAMQGVAGFGLADFPNYNAVLYDPTKPVHQRMSVMANTTVARLYHSEAITLLDGRVLVTGSDPQDGKHPQEFRVEVFTPPYLLRGGARPSFTIQDRDWAYGHTASFQLGAAPAGTIRVSLLGSVSSTHGNSMGARTLFPEVACQGTSCTVTAPPSEYIAPPGWYQMFVLDNGIPAVGTYVRIGGDPAELGNWPEGFNLPGI</sequence>